<evidence type="ECO:0000256" key="5">
    <source>
        <dbReference type="ARBA" id="ARBA00023237"/>
    </source>
</evidence>
<comment type="similarity">
    <text evidence="2">Belongs to the SusD family.</text>
</comment>
<dbReference type="Pfam" id="PF07980">
    <property type="entry name" value="SusD_RagB"/>
    <property type="match status" value="1"/>
</dbReference>
<keyword evidence="4" id="KW-0472">Membrane</keyword>
<proteinExistence type="inferred from homology"/>
<comment type="subcellular location">
    <subcellularLocation>
        <location evidence="1">Cell outer membrane</location>
    </subcellularLocation>
</comment>
<dbReference type="EMBL" id="BAAAZC010000030">
    <property type="protein sequence ID" value="GAA3988653.1"/>
    <property type="molecule type" value="Genomic_DNA"/>
</dbReference>
<dbReference type="Pfam" id="PF14322">
    <property type="entry name" value="SusD-like_3"/>
    <property type="match status" value="1"/>
</dbReference>
<name>A0ABP7QVB7_9SPHI</name>
<dbReference type="InterPro" id="IPR011990">
    <property type="entry name" value="TPR-like_helical_dom_sf"/>
</dbReference>
<gene>
    <name evidence="8" type="ORF">GCM10022210_47070</name>
</gene>
<keyword evidence="9" id="KW-1185">Reference proteome</keyword>
<keyword evidence="3" id="KW-0732">Signal</keyword>
<feature type="domain" description="RagB/SusD" evidence="6">
    <location>
        <begin position="315"/>
        <end position="493"/>
    </location>
</feature>
<evidence type="ECO:0000259" key="7">
    <source>
        <dbReference type="Pfam" id="PF14322"/>
    </source>
</evidence>
<sequence>MKKIFFSMLIVALGAASCTKVNENVYDKYAATQFYSTAAGADVALASVYAKITGSWGSNYAGRDNCWYDLNCYSSDEQVIPHRNTGDWQLDFAQLYTRTELPSLGIINNTWNWAYSTIYSANLSIAQLTAAKADPSKIAEAKVMRAWLYYLLIDDFGDVPFYTDNNTDISKIPQEKRATIYNFIVSELKGNVDLLSETRGGAYYGRFNKWAGYMVLAKVYLNAEVYTGTAHWAEALAACNKVASGGFALHPASANTASALGNSYYDLFGDVCPNDETIWALFITQNVISGNIYTIRSLNSPNGTALIGFPGWNGTIIPSEYYDKFDNADIRKKQFLVGAQAGGVTYSKEVSSLIDPGAGPNEGIRDDKFFPVKPSDGSGESNDFPVYRYADVLLMQAECNVRLGNAAAAAPFLNQVRERAGLTDIGSPTLDNIYDERGFELNMEGHRRQDMIRFGKFLLPHGFVQTTPSYRMLFPIPTAALNANPALKQNPGYPN</sequence>
<reference evidence="9" key="1">
    <citation type="journal article" date="2019" name="Int. J. Syst. Evol. Microbiol.">
        <title>The Global Catalogue of Microorganisms (GCM) 10K type strain sequencing project: providing services to taxonomists for standard genome sequencing and annotation.</title>
        <authorList>
            <consortium name="The Broad Institute Genomics Platform"/>
            <consortium name="The Broad Institute Genome Sequencing Center for Infectious Disease"/>
            <person name="Wu L."/>
            <person name="Ma J."/>
        </authorList>
    </citation>
    <scope>NUCLEOTIDE SEQUENCE [LARGE SCALE GENOMIC DNA]</scope>
    <source>
        <strain evidence="9">JCM 16601</strain>
    </source>
</reference>
<dbReference type="PROSITE" id="PS51257">
    <property type="entry name" value="PROKAR_LIPOPROTEIN"/>
    <property type="match status" value="1"/>
</dbReference>
<comment type="caution">
    <text evidence="8">The sequence shown here is derived from an EMBL/GenBank/DDBJ whole genome shotgun (WGS) entry which is preliminary data.</text>
</comment>
<evidence type="ECO:0000256" key="2">
    <source>
        <dbReference type="ARBA" id="ARBA00006275"/>
    </source>
</evidence>
<evidence type="ECO:0000259" key="6">
    <source>
        <dbReference type="Pfam" id="PF07980"/>
    </source>
</evidence>
<dbReference type="CDD" id="cd08977">
    <property type="entry name" value="SusD"/>
    <property type="match status" value="1"/>
</dbReference>
<evidence type="ECO:0000256" key="1">
    <source>
        <dbReference type="ARBA" id="ARBA00004442"/>
    </source>
</evidence>
<protein>
    <submittedName>
        <fullName evidence="8">RagB/SusD family nutrient uptake outer membrane protein</fullName>
    </submittedName>
</protein>
<keyword evidence="5" id="KW-0998">Cell outer membrane</keyword>
<organism evidence="8 9">
    <name type="scientific">Mucilaginibacter dorajii</name>
    <dbReference type="NCBI Taxonomy" id="692994"/>
    <lineage>
        <taxon>Bacteria</taxon>
        <taxon>Pseudomonadati</taxon>
        <taxon>Bacteroidota</taxon>
        <taxon>Sphingobacteriia</taxon>
        <taxon>Sphingobacteriales</taxon>
        <taxon>Sphingobacteriaceae</taxon>
        <taxon>Mucilaginibacter</taxon>
    </lineage>
</organism>
<dbReference type="Gene3D" id="1.25.40.390">
    <property type="match status" value="1"/>
</dbReference>
<evidence type="ECO:0000313" key="8">
    <source>
        <dbReference type="EMBL" id="GAA3988653.1"/>
    </source>
</evidence>
<evidence type="ECO:0000256" key="4">
    <source>
        <dbReference type="ARBA" id="ARBA00023136"/>
    </source>
</evidence>
<evidence type="ECO:0000313" key="9">
    <source>
        <dbReference type="Proteomes" id="UP001500742"/>
    </source>
</evidence>
<dbReference type="InterPro" id="IPR033985">
    <property type="entry name" value="SusD-like_N"/>
</dbReference>
<feature type="domain" description="SusD-like N-terminal" evidence="7">
    <location>
        <begin position="91"/>
        <end position="221"/>
    </location>
</feature>
<dbReference type="RefSeq" id="WP_259093007.1">
    <property type="nucleotide sequence ID" value="NZ_BAAAZC010000030.1"/>
</dbReference>
<accession>A0ABP7QVB7</accession>
<evidence type="ECO:0000256" key="3">
    <source>
        <dbReference type="ARBA" id="ARBA00022729"/>
    </source>
</evidence>
<dbReference type="Proteomes" id="UP001500742">
    <property type="component" value="Unassembled WGS sequence"/>
</dbReference>
<dbReference type="SUPFAM" id="SSF48452">
    <property type="entry name" value="TPR-like"/>
    <property type="match status" value="1"/>
</dbReference>
<dbReference type="InterPro" id="IPR012944">
    <property type="entry name" value="SusD_RagB_dom"/>
</dbReference>